<protein>
    <submittedName>
        <fullName evidence="1">Uncharacterized protein</fullName>
    </submittedName>
</protein>
<dbReference type="Proteomes" id="UP000307461">
    <property type="component" value="Segment"/>
</dbReference>
<sequence length="119" mass="13782">MKTLSYYQNLRDDYACIIPKTAPAYELIEALDVLIASLQPKEEQPHFLGVPVNLPKGWGIAINHDSNNIIILSDQRGVRRAYVYRNIEGNHVIWWDGKYKTTVKTQKEAIEWLNREANK</sequence>
<gene>
    <name evidence="1" type="ORF">PTXU04_00082</name>
</gene>
<evidence type="ECO:0000313" key="2">
    <source>
        <dbReference type="Proteomes" id="UP000307461"/>
    </source>
</evidence>
<proteinExistence type="predicted"/>
<reference evidence="1 2" key="1">
    <citation type="submission" date="2019-01" db="EMBL/GenBank/DDBJ databases">
        <title>Still something new to discover - new insights into E. coli phage diversity and taxonomy.</title>
        <authorList>
            <person name="Korf I.H.E."/>
            <person name="Adriaennsens E."/>
            <person name="Dreiseikelmann B."/>
            <person name="Kropinski A."/>
            <person name="Nimtz M."/>
            <person name="Meier-Kolthoff J.P."/>
            <person name="Rohde M."/>
            <person name="van Raaij M."/>
            <person name="Wittmann J."/>
        </authorList>
    </citation>
    <scope>NUCLEOTIDE SEQUENCE [LARGE SCALE GENOMIC DNA]</scope>
</reference>
<name>A0A482MSZ1_9CAUD</name>
<evidence type="ECO:0000313" key="1">
    <source>
        <dbReference type="EMBL" id="QBQ76696.1"/>
    </source>
</evidence>
<accession>A0A482MSZ1</accession>
<keyword evidence="2" id="KW-1185">Reference proteome</keyword>
<organism evidence="1 2">
    <name type="scientific">Escherichia phage PTXU04</name>
    <dbReference type="NCBI Taxonomy" id="2508206"/>
    <lineage>
        <taxon>Viruses</taxon>
        <taxon>Duplodnaviria</taxon>
        <taxon>Heunggongvirae</taxon>
        <taxon>Uroviricota</taxon>
        <taxon>Caudoviricetes</taxon>
        <taxon>Xuquatrovirus</taxon>
        <taxon>Xuquatrovirus PTXU04</taxon>
    </lineage>
</organism>
<dbReference type="EMBL" id="MK373772">
    <property type="protein sequence ID" value="QBQ76696.1"/>
    <property type="molecule type" value="Genomic_DNA"/>
</dbReference>